<proteinExistence type="predicted"/>
<name>A0A4Q1KDY3_9SPHN</name>
<dbReference type="Proteomes" id="UP000290958">
    <property type="component" value="Unassembled WGS sequence"/>
</dbReference>
<gene>
    <name evidence="1" type="ORF">EQG66_14620</name>
</gene>
<dbReference type="RefSeq" id="WP_129405261.1">
    <property type="nucleotide sequence ID" value="NZ_SBKP01000023.1"/>
</dbReference>
<evidence type="ECO:0008006" key="3">
    <source>
        <dbReference type="Google" id="ProtNLM"/>
    </source>
</evidence>
<comment type="caution">
    <text evidence="1">The sequence shown here is derived from an EMBL/GenBank/DDBJ whole genome shotgun (WGS) entry which is preliminary data.</text>
</comment>
<dbReference type="OrthoDB" id="9800877at2"/>
<accession>A0A4Q1KDY3</accession>
<reference evidence="2" key="1">
    <citation type="submission" date="2019-01" db="EMBL/GenBank/DDBJ databases">
        <title>Cytophagaceae bacterium strain CAR-16.</title>
        <authorList>
            <person name="Chen W.-M."/>
        </authorList>
    </citation>
    <scope>NUCLEOTIDE SEQUENCE [LARGE SCALE GENOMIC DNA]</scope>
    <source>
        <strain evidence="2">CHR27</strain>
    </source>
</reference>
<evidence type="ECO:0000313" key="2">
    <source>
        <dbReference type="Proteomes" id="UP000290958"/>
    </source>
</evidence>
<dbReference type="EMBL" id="SBKP01000023">
    <property type="protein sequence ID" value="RXR25181.1"/>
    <property type="molecule type" value="Genomic_DNA"/>
</dbReference>
<organism evidence="1 2">
    <name type="scientific">Sphingobium fluviale</name>
    <dbReference type="NCBI Taxonomy" id="2506423"/>
    <lineage>
        <taxon>Bacteria</taxon>
        <taxon>Pseudomonadati</taxon>
        <taxon>Pseudomonadota</taxon>
        <taxon>Alphaproteobacteria</taxon>
        <taxon>Sphingomonadales</taxon>
        <taxon>Sphingomonadaceae</taxon>
        <taxon>Sphingobium</taxon>
    </lineage>
</organism>
<keyword evidence="2" id="KW-1185">Reference proteome</keyword>
<protein>
    <recommendedName>
        <fullName evidence="3">Transposase</fullName>
    </recommendedName>
</protein>
<evidence type="ECO:0000313" key="1">
    <source>
        <dbReference type="EMBL" id="RXR25181.1"/>
    </source>
</evidence>
<sequence length="99" mass="11117">MLAGCHDYGAGEIPSPLVGFGEDELLNVIEAAWRVLKTLRPRYSCRACDKIVQVPALPKPIARGKLSFPALAHIVMAKWGYHLPICRQERKRILSPTFY</sequence>
<dbReference type="AlphaFoldDB" id="A0A4Q1KDY3"/>